<evidence type="ECO:0000313" key="2">
    <source>
        <dbReference type="Proteomes" id="UP000093053"/>
    </source>
</evidence>
<dbReference type="STRING" id="1586287.BBK82_03430"/>
<name>A0A1B2HC20_9PSEU</name>
<reference evidence="1 2" key="1">
    <citation type="submission" date="2016-07" db="EMBL/GenBank/DDBJ databases">
        <title>Complete genome sequence of the Lentzea guizhouensis DHS C013.</title>
        <authorList>
            <person name="Cao C."/>
        </authorList>
    </citation>
    <scope>NUCLEOTIDE SEQUENCE [LARGE SCALE GENOMIC DNA]</scope>
    <source>
        <strain evidence="1 2">DHS C013</strain>
    </source>
</reference>
<dbReference type="KEGG" id="led:BBK82_03430"/>
<accession>A0A1B2HC20</accession>
<organism evidence="1 2">
    <name type="scientific">Lentzea guizhouensis</name>
    <dbReference type="NCBI Taxonomy" id="1586287"/>
    <lineage>
        <taxon>Bacteria</taxon>
        <taxon>Bacillati</taxon>
        <taxon>Actinomycetota</taxon>
        <taxon>Actinomycetes</taxon>
        <taxon>Pseudonocardiales</taxon>
        <taxon>Pseudonocardiaceae</taxon>
        <taxon>Lentzea</taxon>
    </lineage>
</organism>
<dbReference type="Proteomes" id="UP000093053">
    <property type="component" value="Chromosome"/>
</dbReference>
<dbReference type="AlphaFoldDB" id="A0A1B2HC20"/>
<keyword evidence="2" id="KW-1185">Reference proteome</keyword>
<gene>
    <name evidence="1" type="ORF">BBK82_03430</name>
</gene>
<protein>
    <recommendedName>
        <fullName evidence="3">Holin</fullName>
    </recommendedName>
</protein>
<evidence type="ECO:0008006" key="3">
    <source>
        <dbReference type="Google" id="ProtNLM"/>
    </source>
</evidence>
<dbReference type="RefSeq" id="WP_065913683.1">
    <property type="nucleotide sequence ID" value="NZ_CP016793.1"/>
</dbReference>
<proteinExistence type="predicted"/>
<sequence length="124" mass="12673">MEMGNLLGTAQLLSMLLGFVFPVLNGLLTKPAAAKVRVFGQLVLSAAAGFAAEWLDAANTGTAYNAVQAATGWLLTLLTALAVEAKIWAPLGVSTWATTHGVGAGLRPASRAADGSHTITSLPK</sequence>
<dbReference type="EMBL" id="CP016793">
    <property type="protein sequence ID" value="ANZ35267.1"/>
    <property type="molecule type" value="Genomic_DNA"/>
</dbReference>
<evidence type="ECO:0000313" key="1">
    <source>
        <dbReference type="EMBL" id="ANZ35267.1"/>
    </source>
</evidence>
<dbReference type="OrthoDB" id="9850201at2"/>